<keyword evidence="2" id="KW-0067">ATP-binding</keyword>
<dbReference type="RefSeq" id="XP_003055393.1">
    <property type="nucleotide sequence ID" value="XM_003055347.1"/>
</dbReference>
<dbReference type="Proteomes" id="UP000001876">
    <property type="component" value="Unassembled WGS sequence"/>
</dbReference>
<feature type="compositionally biased region" description="Polar residues" evidence="3">
    <location>
        <begin position="131"/>
        <end position="141"/>
    </location>
</feature>
<dbReference type="OrthoDB" id="194468at2759"/>
<dbReference type="GO" id="GO:0005524">
    <property type="term" value="F:ATP binding"/>
    <property type="evidence" value="ECO:0007669"/>
    <property type="project" value="UniProtKB-KW"/>
</dbReference>
<dbReference type="AlphaFoldDB" id="C1MGW8"/>
<evidence type="ECO:0000313" key="4">
    <source>
        <dbReference type="EMBL" id="EEH60645.1"/>
    </source>
</evidence>
<dbReference type="PANTHER" id="PTHR16305">
    <property type="entry name" value="TESTICULAR SOLUBLE ADENYLYL CYCLASE"/>
    <property type="match status" value="1"/>
</dbReference>
<sequence>MQAPLRDAVHSFIEEGDAAVAASVLVLQGGSGCGKSVLAEQLALTVTYEGETFKLPADRAPEVCVMTAALSHETTPYFIWRCFLHWLFAEERESHHLSPTAMGAMRKQSSGGGLDVNNRSSGMPRAGASTRAMNRTASSRGARQGISLATMDSGNSARRLAPSQTPSSLKQRSLLMLSKNSTFGSGRKMSPLDDKNTNGGGDDAGLKKQGSIKRTLTTSEPEAEEALVPEAGFQIHRIIMDRMASSNESGRVGFKKESAKGASSAEIAAAELLFPSGDAHMEMLASMMTEKDWDDAHRLIKTILVHVVARSKRPLLFVIDDAHFCDPTSWHLVEWLSSPAAAAVKGKLMVVLTGLSHPEAPKFHTARARRLKPTGEGVVHVDELTDDEVKALTAKSLGLHPGESVAPELEAYIVDHANGSPRIVVMLVDLLCREDLVAVSASGVHSLAKGKTWATASDSHDGGSSTHLKGNTGEVSYASLPDSVRSALVARIDMLTAVEADLLKCASCVGVEFPVDVLVQIMEHSLPVLLGLLESIEAQGLIMLIEPGVYKFVYPLQAEVAANLLLTTHREEINAMLASVYEMDATDANPMHAERAEHYEKAGIGYEIAAAECHAAAADDAEATGAWATALSHVRDVVDVARAQPECANELPVFLARLASLAALAAADEEDVGHASSASDAAASRKEAADSAREALRLIVDVETRRGSRATLLEQVVFGPGTSAQRLADAKARAKEALAALEQLR</sequence>
<evidence type="ECO:0000256" key="2">
    <source>
        <dbReference type="ARBA" id="ARBA00022840"/>
    </source>
</evidence>
<gene>
    <name evidence="4" type="ORF">MICPUCDRAFT_49966</name>
</gene>
<protein>
    <submittedName>
        <fullName evidence="4">Predicted protein</fullName>
    </submittedName>
</protein>
<organism evidence="5">
    <name type="scientific">Micromonas pusilla (strain CCMP1545)</name>
    <name type="common">Picoplanktonic green alga</name>
    <dbReference type="NCBI Taxonomy" id="564608"/>
    <lineage>
        <taxon>Eukaryota</taxon>
        <taxon>Viridiplantae</taxon>
        <taxon>Chlorophyta</taxon>
        <taxon>Mamiellophyceae</taxon>
        <taxon>Mamiellales</taxon>
        <taxon>Mamiellaceae</taxon>
        <taxon>Micromonas</taxon>
    </lineage>
</organism>
<dbReference type="SUPFAM" id="SSF52540">
    <property type="entry name" value="P-loop containing nucleoside triphosphate hydrolases"/>
    <property type="match status" value="1"/>
</dbReference>
<dbReference type="PANTHER" id="PTHR16305:SF28">
    <property type="entry name" value="GUANYLATE CYCLASE DOMAIN-CONTAINING PROTEIN"/>
    <property type="match status" value="1"/>
</dbReference>
<dbReference type="InterPro" id="IPR027417">
    <property type="entry name" value="P-loop_NTPase"/>
</dbReference>
<feature type="compositionally biased region" description="Polar residues" evidence="3">
    <location>
        <begin position="150"/>
        <end position="171"/>
    </location>
</feature>
<evidence type="ECO:0000256" key="3">
    <source>
        <dbReference type="SAM" id="MobiDB-lite"/>
    </source>
</evidence>
<keyword evidence="5" id="KW-1185">Reference proteome</keyword>
<dbReference type="GO" id="GO:0005737">
    <property type="term" value="C:cytoplasm"/>
    <property type="evidence" value="ECO:0007669"/>
    <property type="project" value="TreeGrafter"/>
</dbReference>
<dbReference type="GeneID" id="9681072"/>
<proteinExistence type="predicted"/>
<dbReference type="PROSITE" id="PS51257">
    <property type="entry name" value="PROKAR_LIPOPROTEIN"/>
    <property type="match status" value="1"/>
</dbReference>
<accession>C1MGW8</accession>
<dbReference type="EMBL" id="GG663735">
    <property type="protein sequence ID" value="EEH60645.1"/>
    <property type="molecule type" value="Genomic_DNA"/>
</dbReference>
<dbReference type="KEGG" id="mpp:MICPUCDRAFT_49966"/>
<keyword evidence="1" id="KW-0547">Nucleotide-binding</keyword>
<reference evidence="4 5" key="1">
    <citation type="journal article" date="2009" name="Science">
        <title>Green evolution and dynamic adaptations revealed by genomes of the marine picoeukaryotes Micromonas.</title>
        <authorList>
            <person name="Worden A.Z."/>
            <person name="Lee J.H."/>
            <person name="Mock T."/>
            <person name="Rouze P."/>
            <person name="Simmons M.P."/>
            <person name="Aerts A.L."/>
            <person name="Allen A.E."/>
            <person name="Cuvelier M.L."/>
            <person name="Derelle E."/>
            <person name="Everett M.V."/>
            <person name="Foulon E."/>
            <person name="Grimwood J."/>
            <person name="Gundlach H."/>
            <person name="Henrissat B."/>
            <person name="Napoli C."/>
            <person name="McDonald S.M."/>
            <person name="Parker M.S."/>
            <person name="Rombauts S."/>
            <person name="Salamov A."/>
            <person name="Von Dassow P."/>
            <person name="Badger J.H."/>
            <person name="Coutinho P.M."/>
            <person name="Demir E."/>
            <person name="Dubchak I."/>
            <person name="Gentemann C."/>
            <person name="Eikrem W."/>
            <person name="Gready J.E."/>
            <person name="John U."/>
            <person name="Lanier W."/>
            <person name="Lindquist E.A."/>
            <person name="Lucas S."/>
            <person name="Mayer K.F."/>
            <person name="Moreau H."/>
            <person name="Not F."/>
            <person name="Otillar R."/>
            <person name="Panaud O."/>
            <person name="Pangilinan J."/>
            <person name="Paulsen I."/>
            <person name="Piegu B."/>
            <person name="Poliakov A."/>
            <person name="Robbens S."/>
            <person name="Schmutz J."/>
            <person name="Toulza E."/>
            <person name="Wyss T."/>
            <person name="Zelensky A."/>
            <person name="Zhou K."/>
            <person name="Armbrust E.V."/>
            <person name="Bhattacharya D."/>
            <person name="Goodenough U.W."/>
            <person name="Van de Peer Y."/>
            <person name="Grigoriev I.V."/>
        </authorList>
    </citation>
    <scope>NUCLEOTIDE SEQUENCE [LARGE SCALE GENOMIC DNA]</scope>
    <source>
        <strain evidence="4 5">CCMP1545</strain>
    </source>
</reference>
<feature type="region of interest" description="Disordered" evidence="3">
    <location>
        <begin position="103"/>
        <end position="224"/>
    </location>
</feature>
<dbReference type="GO" id="GO:0004016">
    <property type="term" value="F:adenylate cyclase activity"/>
    <property type="evidence" value="ECO:0007669"/>
    <property type="project" value="TreeGrafter"/>
</dbReference>
<name>C1MGW8_MICPC</name>
<evidence type="ECO:0000256" key="1">
    <source>
        <dbReference type="ARBA" id="ARBA00022741"/>
    </source>
</evidence>
<evidence type="ECO:0000313" key="5">
    <source>
        <dbReference type="Proteomes" id="UP000001876"/>
    </source>
</evidence>